<evidence type="ECO:0000313" key="2">
    <source>
        <dbReference type="Proteomes" id="UP000001887"/>
    </source>
</evidence>
<dbReference type="EMBL" id="CP001848">
    <property type="protein sequence ID" value="ADB15909.1"/>
    <property type="molecule type" value="Genomic_DNA"/>
</dbReference>
<reference evidence="1 2" key="1">
    <citation type="journal article" date="2009" name="Stand. Genomic Sci.">
        <title>Complete genome sequence of Pirellula staleyi type strain (ATCC 27377).</title>
        <authorList>
            <person name="Clum A."/>
            <person name="Tindall B.J."/>
            <person name="Sikorski J."/>
            <person name="Ivanova N."/>
            <person name="Mavrommatis K."/>
            <person name="Lucas S."/>
            <person name="Glavina del Rio T."/>
            <person name="Nolan M."/>
            <person name="Chen F."/>
            <person name="Tice H."/>
            <person name="Pitluck S."/>
            <person name="Cheng J.F."/>
            <person name="Chertkov O."/>
            <person name="Brettin T."/>
            <person name="Han C."/>
            <person name="Detter J.C."/>
            <person name="Kuske C."/>
            <person name="Bruce D."/>
            <person name="Goodwin L."/>
            <person name="Ovchinikova G."/>
            <person name="Pati A."/>
            <person name="Mikhailova N."/>
            <person name="Chen A."/>
            <person name="Palaniappan K."/>
            <person name="Land M."/>
            <person name="Hauser L."/>
            <person name="Chang Y.J."/>
            <person name="Jeffries C.D."/>
            <person name="Chain P."/>
            <person name="Rohde M."/>
            <person name="Goker M."/>
            <person name="Bristow J."/>
            <person name="Eisen J.A."/>
            <person name="Markowitz V."/>
            <person name="Hugenholtz P."/>
            <person name="Kyrpides N.C."/>
            <person name="Klenk H.P."/>
            <person name="Lapidus A."/>
        </authorList>
    </citation>
    <scope>NUCLEOTIDE SEQUENCE [LARGE SCALE GENOMIC DNA]</scope>
    <source>
        <strain evidence="2">ATCC 27377 / DSM 6068 / ICPB 4128</strain>
    </source>
</reference>
<dbReference type="HOGENOM" id="CLU_339751_0_0_0"/>
<gene>
    <name evidence="1" type="ordered locus">Psta_1231</name>
</gene>
<name>D2QW34_PIRSD</name>
<keyword evidence="2" id="KW-1185">Reference proteome</keyword>
<sequence>MSRITRRDTRHVTMARALHARLYLSADGKLFSFRGKVPYQDLIAALLKDRLASTLAERTPTPQELGIHPCDGQLCPQVLHNFQVALHRWGKELSEEKLRARARRRRDSVIASEQVEVKLLGDRLTEIRQKLAAHKELLATGGCYFLDAATEATLAALLAQSRRSLAIPPAVAWLARMVFWLSGECAARRFIRAAEVLLETYPKVSLAMQLDGFQRALQVWRKRSEIQPARQLRDELAAHVAQLSPELARRVQLSVRLRGRTMRQHCDLLLTRCAQSVKHEQRLYWQTIPAHLAALVACDGSAVPIPQRCLTSTKERTAHPSQVEEFRSLAHEMEEPGYDALLRAIDELAEPAPRSEYGSLRRHLVAGQSLDNIAWLIQNYALYHIANQTLDIARARRLVDRLEKSGLKIEDWYLPRIISAVSDTRLRAAIERWVDWLASVSPRSVTPKLRLVLEKFFRNRYLPLIGQVGWFEKVSPALLPLQGDPSSSSITELLQRLANYQQLLGHAAELPKSLRKMVDSHEREARERMHLRAQLVSGSLSTSAAQRWQLLEARSSDRSDTSKLRRVAEEAYLKLGVETQLTVMKQLALARSQDYLGEMAERLSCDQLWQCVNWLEELPAEERTRLRRLVASHRYFGSSYKQQLPENQPWIAKAAAEGFDLVSWFAPPSHRLMLGQQRCEILIACDIEKVLLMGEYFDTCLGFGGVNNRTTITNAYDANKQVVFVVTRDSEGRERVLARMLLAISRDWKLVRYRLYMAVPRTETATRTAVFHAVTSFAAQIASDCGLPLADNGAPETIGEHFWYDDGTMEWPARAYAELRDALEDHASQFSMCVGL</sequence>
<organism evidence="1 2">
    <name type="scientific">Pirellula staleyi (strain ATCC 27377 / DSM 6068 / ICPB 4128)</name>
    <name type="common">Pirella staleyi</name>
    <dbReference type="NCBI Taxonomy" id="530564"/>
    <lineage>
        <taxon>Bacteria</taxon>
        <taxon>Pseudomonadati</taxon>
        <taxon>Planctomycetota</taxon>
        <taxon>Planctomycetia</taxon>
        <taxon>Pirellulales</taxon>
        <taxon>Pirellulaceae</taxon>
        <taxon>Pirellula</taxon>
    </lineage>
</organism>
<evidence type="ECO:0000313" key="1">
    <source>
        <dbReference type="EMBL" id="ADB15909.1"/>
    </source>
</evidence>
<dbReference type="eggNOG" id="ENOG5033CGF">
    <property type="taxonomic scope" value="Bacteria"/>
</dbReference>
<dbReference type="AlphaFoldDB" id="D2QW34"/>
<dbReference type="Proteomes" id="UP000001887">
    <property type="component" value="Chromosome"/>
</dbReference>
<dbReference type="OrthoDB" id="272671at2"/>
<accession>D2QW34</accession>
<protein>
    <submittedName>
        <fullName evidence="1">Uncharacterized protein</fullName>
    </submittedName>
</protein>
<dbReference type="KEGG" id="psl:Psta_1231"/>
<proteinExistence type="predicted"/>